<evidence type="ECO:0000313" key="2">
    <source>
        <dbReference type="Proteomes" id="UP000242146"/>
    </source>
</evidence>
<comment type="caution">
    <text evidence="1">The sequence shown here is derived from an EMBL/GenBank/DDBJ whole genome shotgun (WGS) entry which is preliminary data.</text>
</comment>
<protein>
    <submittedName>
        <fullName evidence="1">Uncharacterized protein</fullName>
    </submittedName>
</protein>
<reference evidence="1 2" key="1">
    <citation type="submission" date="2016-07" db="EMBL/GenBank/DDBJ databases">
        <title>Pervasive Adenine N6-methylation of Active Genes in Fungi.</title>
        <authorList>
            <consortium name="DOE Joint Genome Institute"/>
            <person name="Mondo S.J."/>
            <person name="Dannebaum R.O."/>
            <person name="Kuo R.C."/>
            <person name="Labutti K."/>
            <person name="Haridas S."/>
            <person name="Kuo A."/>
            <person name="Salamov A."/>
            <person name="Ahrendt S.R."/>
            <person name="Lipzen A."/>
            <person name="Sullivan W."/>
            <person name="Andreopoulos W.B."/>
            <person name="Clum A."/>
            <person name="Lindquist E."/>
            <person name="Daum C."/>
            <person name="Ramamoorthy G.K."/>
            <person name="Gryganskyi A."/>
            <person name="Culley D."/>
            <person name="Magnuson J.K."/>
            <person name="James T.Y."/>
            <person name="O'Malley M.A."/>
            <person name="Stajich J.E."/>
            <person name="Spatafora J.W."/>
            <person name="Visel A."/>
            <person name="Grigoriev I.V."/>
        </authorList>
    </citation>
    <scope>NUCLEOTIDE SEQUENCE [LARGE SCALE GENOMIC DNA]</scope>
    <source>
        <strain evidence="1 2">NRRL 3301</strain>
    </source>
</reference>
<keyword evidence="2" id="KW-1185">Reference proteome</keyword>
<name>A0A1X2GHP2_9FUNG</name>
<evidence type="ECO:0000313" key="1">
    <source>
        <dbReference type="EMBL" id="ORX54000.1"/>
    </source>
</evidence>
<accession>A0A1X2GHP2</accession>
<organism evidence="1 2">
    <name type="scientific">Hesseltinella vesiculosa</name>
    <dbReference type="NCBI Taxonomy" id="101127"/>
    <lineage>
        <taxon>Eukaryota</taxon>
        <taxon>Fungi</taxon>
        <taxon>Fungi incertae sedis</taxon>
        <taxon>Mucoromycota</taxon>
        <taxon>Mucoromycotina</taxon>
        <taxon>Mucoromycetes</taxon>
        <taxon>Mucorales</taxon>
        <taxon>Cunninghamellaceae</taxon>
        <taxon>Hesseltinella</taxon>
    </lineage>
</organism>
<proteinExistence type="predicted"/>
<dbReference type="EMBL" id="MCGT01000014">
    <property type="protein sequence ID" value="ORX54000.1"/>
    <property type="molecule type" value="Genomic_DNA"/>
</dbReference>
<gene>
    <name evidence="1" type="ORF">DM01DRAFT_142909</name>
</gene>
<dbReference type="Proteomes" id="UP000242146">
    <property type="component" value="Unassembled WGS sequence"/>
</dbReference>
<sequence length="186" mass="21925">MIMRVRLFYLVPFGGVHPMKAYRCSLGFFKQSRDLHRRTSLCQHPDFAQFFFIVHRFDLVVCSNQREEFHMMIFVLFCPIEKDVEKNLQAQITLFWIRHSPQTLVFFRIACYLKNTIGTTSTLILTHLLVQWKMIFYCSKMISHGGEYNLQSMQTGRREGKKKKLARDSHQFIAMAVFSKAVGESK</sequence>
<dbReference type="AlphaFoldDB" id="A0A1X2GHP2"/>